<evidence type="ECO:0000313" key="1">
    <source>
        <dbReference type="EMBL" id="MBA4640596.1"/>
    </source>
</evidence>
<reference evidence="1" key="2">
    <citation type="submission" date="2020-07" db="EMBL/GenBank/DDBJ databases">
        <authorList>
            <person name="Vera ALvarez R."/>
            <person name="Arias-Moreno D.M."/>
            <person name="Jimenez-Jacinto V."/>
            <person name="Jimenez-Bremont J.F."/>
            <person name="Swaminathan K."/>
            <person name="Moose S.P."/>
            <person name="Guerrero-Gonzalez M.L."/>
            <person name="Marino-Ramirez L."/>
            <person name="Landsman D."/>
            <person name="Rodriguez-Kessler M."/>
            <person name="Delgado-Sanchez P."/>
        </authorList>
    </citation>
    <scope>NUCLEOTIDE SEQUENCE</scope>
    <source>
        <tissue evidence="1">Cladode</tissue>
    </source>
</reference>
<protein>
    <submittedName>
        <fullName evidence="1">Uncharacterized protein</fullName>
    </submittedName>
</protein>
<dbReference type="AlphaFoldDB" id="A0A7C8ZDT6"/>
<name>A0A7C8ZDT6_OPUST</name>
<dbReference type="EMBL" id="GISG01119783">
    <property type="protein sequence ID" value="MBA4640596.1"/>
    <property type="molecule type" value="Transcribed_RNA"/>
</dbReference>
<organism evidence="1">
    <name type="scientific">Opuntia streptacantha</name>
    <name type="common">Prickly pear cactus</name>
    <name type="synonym">Opuntia cardona</name>
    <dbReference type="NCBI Taxonomy" id="393608"/>
    <lineage>
        <taxon>Eukaryota</taxon>
        <taxon>Viridiplantae</taxon>
        <taxon>Streptophyta</taxon>
        <taxon>Embryophyta</taxon>
        <taxon>Tracheophyta</taxon>
        <taxon>Spermatophyta</taxon>
        <taxon>Magnoliopsida</taxon>
        <taxon>eudicotyledons</taxon>
        <taxon>Gunneridae</taxon>
        <taxon>Pentapetalae</taxon>
        <taxon>Caryophyllales</taxon>
        <taxon>Cactineae</taxon>
        <taxon>Cactaceae</taxon>
        <taxon>Opuntioideae</taxon>
        <taxon>Opuntia</taxon>
    </lineage>
</organism>
<accession>A0A7C8ZDT6</accession>
<reference evidence="1" key="1">
    <citation type="journal article" date="2013" name="J. Plant Res.">
        <title>Effect of fungi and light on seed germination of three Opuntia species from semiarid lands of central Mexico.</title>
        <authorList>
            <person name="Delgado-Sanchez P."/>
            <person name="Jimenez-Bremont J.F."/>
            <person name="Guerrero-Gonzalez Mde L."/>
            <person name="Flores J."/>
        </authorList>
    </citation>
    <scope>NUCLEOTIDE SEQUENCE</scope>
    <source>
        <tissue evidence="1">Cladode</tissue>
    </source>
</reference>
<sequence length="110" mass="12787">MIKLSSPKEREEPTFLGLFLNHNSSHTILLHKPPSSLLESQPSQSRRLVQNQRIPTIRASNHLSIFRNRSQQCQSQHLLNIQHRHHILPLDHISPNPIHNHLNILNPITF</sequence>
<proteinExistence type="predicted"/>